<reference evidence="3" key="1">
    <citation type="submission" date="2017-04" db="EMBL/GenBank/DDBJ databases">
        <authorList>
            <person name="Varghese N."/>
            <person name="Submissions S."/>
        </authorList>
    </citation>
    <scope>NUCLEOTIDE SEQUENCE [LARGE SCALE GENOMIC DNA]</scope>
    <source>
        <strain evidence="3">RKEM611</strain>
    </source>
</reference>
<feature type="chain" id="PRO_5013051515" evidence="1">
    <location>
        <begin position="19"/>
        <end position="396"/>
    </location>
</feature>
<evidence type="ECO:0000313" key="2">
    <source>
        <dbReference type="EMBL" id="SMF14407.1"/>
    </source>
</evidence>
<name>A0A1Y6BRS1_9BACT</name>
<keyword evidence="3" id="KW-1185">Reference proteome</keyword>
<keyword evidence="1" id="KW-0732">Signal</keyword>
<dbReference type="RefSeq" id="WP_132317119.1">
    <property type="nucleotide sequence ID" value="NZ_FWZT01000005.1"/>
</dbReference>
<proteinExistence type="predicted"/>
<evidence type="ECO:0000313" key="3">
    <source>
        <dbReference type="Proteomes" id="UP000192907"/>
    </source>
</evidence>
<dbReference type="OrthoDB" id="9775455at2"/>
<organism evidence="2 3">
    <name type="scientific">Pseudobacteriovorax antillogorgiicola</name>
    <dbReference type="NCBI Taxonomy" id="1513793"/>
    <lineage>
        <taxon>Bacteria</taxon>
        <taxon>Pseudomonadati</taxon>
        <taxon>Bdellovibrionota</taxon>
        <taxon>Oligoflexia</taxon>
        <taxon>Oligoflexales</taxon>
        <taxon>Pseudobacteriovoracaceae</taxon>
        <taxon>Pseudobacteriovorax</taxon>
    </lineage>
</organism>
<accession>A0A1Y6BRS1</accession>
<dbReference type="AlphaFoldDB" id="A0A1Y6BRS1"/>
<sequence length="396" mass="44302">MARLILLIWTLCASQAQSLEMSAGQTKTMVFSGGGLLKVSRKGVIEIEPLKNNVYRIYALKKGIVTISHTIHDELQSKTLIMVQSRAASKPQVFQSPWDHFLCEHPGIQCDKKRQIIAGETSSWSWFEQARERCRKKMPCLFNVRLNSKGKENLIQAVGVTSHAGLEASSDGYLTATQGCDELKKLLGAQKTVRFRCLESTENLMIRSYIYWLKRDDVDQLGFDPWGVMGQNLLKTNHHRLQAYIESQKRSLSGEPEIRVTLGSVASARHGFDVVIPGKEVETKVLKGGVEVIVQPIRAKEGRVLLDIESVLRLPSGSDSRFEASRMQTKVWATFGQRLRVGTLTIDNDHWMQGRNSLFDGVPILSPLFRDTSSGQGQATLFMELQVERSGSLGRG</sequence>
<dbReference type="STRING" id="1513793.SAMN06296036_105296"/>
<feature type="signal peptide" evidence="1">
    <location>
        <begin position="1"/>
        <end position="18"/>
    </location>
</feature>
<evidence type="ECO:0000256" key="1">
    <source>
        <dbReference type="SAM" id="SignalP"/>
    </source>
</evidence>
<dbReference type="Proteomes" id="UP000192907">
    <property type="component" value="Unassembled WGS sequence"/>
</dbReference>
<gene>
    <name evidence="2" type="ORF">SAMN06296036_105296</name>
</gene>
<dbReference type="EMBL" id="FWZT01000005">
    <property type="protein sequence ID" value="SMF14407.1"/>
    <property type="molecule type" value="Genomic_DNA"/>
</dbReference>
<protein>
    <submittedName>
        <fullName evidence="2">Uncharacterized protein</fullName>
    </submittedName>
</protein>